<dbReference type="SUPFAM" id="SSF48403">
    <property type="entry name" value="Ankyrin repeat"/>
    <property type="match status" value="2"/>
</dbReference>
<feature type="compositionally biased region" description="Basic and acidic residues" evidence="3">
    <location>
        <begin position="1061"/>
        <end position="1070"/>
    </location>
</feature>
<evidence type="ECO:0000256" key="1">
    <source>
        <dbReference type="ARBA" id="ARBA00022737"/>
    </source>
</evidence>
<gene>
    <name evidence="4" type="ORF">Cvel_4235</name>
</gene>
<dbReference type="PANTHER" id="PTHR24198">
    <property type="entry name" value="ANKYRIN REPEAT AND PROTEIN KINASE DOMAIN-CONTAINING PROTEIN"/>
    <property type="match status" value="1"/>
</dbReference>
<evidence type="ECO:0000256" key="3">
    <source>
        <dbReference type="SAM" id="MobiDB-lite"/>
    </source>
</evidence>
<name>A0A0G4G697_9ALVE</name>
<evidence type="ECO:0000313" key="4">
    <source>
        <dbReference type="EMBL" id="CEM24082.1"/>
    </source>
</evidence>
<dbReference type="Pfam" id="PF00023">
    <property type="entry name" value="Ank"/>
    <property type="match status" value="1"/>
</dbReference>
<keyword evidence="2" id="KW-0040">ANK repeat</keyword>
<feature type="region of interest" description="Disordered" evidence="3">
    <location>
        <begin position="1061"/>
        <end position="1141"/>
    </location>
</feature>
<dbReference type="Gene3D" id="1.25.40.20">
    <property type="entry name" value="Ankyrin repeat-containing domain"/>
    <property type="match status" value="3"/>
</dbReference>
<dbReference type="InterPro" id="IPR002110">
    <property type="entry name" value="Ankyrin_rpt"/>
</dbReference>
<keyword evidence="1" id="KW-0677">Repeat</keyword>
<sequence>MVAKDGEVLNVLIASGLLGLRTFWKVSAVSKKLLSLRDNTTTLGLGSVCLGFSSASEREEVSVLMDACFEKDDVKALQQVLALNGVSGRYPFLLKRCLKKSPNSAKCVEFLTQRGPTSLSADFSEREVSNLSAERVSHLIEHGIVSPDSWVWDSNLCCLQILQLSIGVRNIEAAERILQAGARVDTFYWGASSEGEIRMQPDTPLHTLVRLLGIRLRKSASENGHDREKGLPLLGRMAKAAKASGYLHWKARNSRREQPLLDTGAPRESYTALGLACTYRDTEAVRVLIDATNGVLAEGEGGQVPYLVFEKVASDQRGSRGITNVLIDTQCEDTLQALMSLKGIDLNRVQKGFDRHSPLSLACALGMEKSAEVLLKNGALPEKVKRGFDFANRSPLVEALLCDSEPVLALLLKWKAKTKVTVMMNGKSYTPLQLVMRRIVSGPPRPNISSAESRNTATRLARLLVSNGAQCSFATEAEAQESASPSVSTSKISPLLLACEAKDPDLVRLFLSKGGADPNLPGELVDSPADFQPQPPGGVDMNAAHAALLAALGVLPGPPHPPQVPPPLAPSPFPMGVPPVPAPMPHPPAQGLFGAANAAAPTGPATQAQTHRRGVNPISPVAFVLESVGSNENDASVAVELLEALVERGADLSSVNEDGHSALSLACKCDCSPPTLVFLLEKGVGVGVGRRDKPEPRRVPLVEAVRKSCQSRSLRSLLRVCLLLEKGVDANECGLASGEYGKEVLMSPLEAALCESVPRTEPEGPELLQHIFSVVKLLVSHGGKCSSAAQSPSEGVGGIVPPLSLLSKVCQMGDAPLLQLLLEKGGAAPKGEKELTSVLAVLLCDRANMSQKKIEEGGALRQWRTAENLLREGGHLDSRLGFSFPFDWRKSVWTVSRFGSGSWLANLIDVEDSRGSLLLRIIRSLPKIDLEEPFQCLGEGVARQGDFCPLVNALRSGWEEGAVALLDRGVDVNRRKVGMLAGARVQSPLSAALNTKQWDLARRLLEKGACLAVQERRTVEGENLLATFPADVQTAVKGTFDKVPQSEGESLRENLRVTRGEGRGGIEEMKGQPSQAVPQERGQTHQRGMNSHSKGKIDKTGEEGRGGEGQREAKGRGGGETNNGRGGSTPHGGGIRGGGDR</sequence>
<accession>A0A0G4G697</accession>
<protein>
    <submittedName>
        <fullName evidence="4">Uncharacterized protein</fullName>
    </submittedName>
</protein>
<feature type="compositionally biased region" description="Basic and acidic residues" evidence="3">
    <location>
        <begin position="1095"/>
        <end position="1117"/>
    </location>
</feature>
<reference evidence="4" key="1">
    <citation type="submission" date="2014-11" db="EMBL/GenBank/DDBJ databases">
        <authorList>
            <person name="Otto D Thomas"/>
            <person name="Naeem Raeece"/>
        </authorList>
    </citation>
    <scope>NUCLEOTIDE SEQUENCE</scope>
</reference>
<dbReference type="SMART" id="SM00248">
    <property type="entry name" value="ANK"/>
    <property type="match status" value="7"/>
</dbReference>
<dbReference type="VEuPathDB" id="CryptoDB:Cvel_4235"/>
<dbReference type="AlphaFoldDB" id="A0A0G4G697"/>
<dbReference type="PANTHER" id="PTHR24198:SF194">
    <property type="entry name" value="INVERSIN-A"/>
    <property type="match status" value="1"/>
</dbReference>
<feature type="compositionally biased region" description="Gly residues" evidence="3">
    <location>
        <begin position="1118"/>
        <end position="1141"/>
    </location>
</feature>
<organism evidence="4">
    <name type="scientific">Chromera velia CCMP2878</name>
    <dbReference type="NCBI Taxonomy" id="1169474"/>
    <lineage>
        <taxon>Eukaryota</taxon>
        <taxon>Sar</taxon>
        <taxon>Alveolata</taxon>
        <taxon>Colpodellida</taxon>
        <taxon>Chromeraceae</taxon>
        <taxon>Chromera</taxon>
    </lineage>
</organism>
<evidence type="ECO:0000256" key="2">
    <source>
        <dbReference type="ARBA" id="ARBA00023043"/>
    </source>
</evidence>
<dbReference type="InterPro" id="IPR036770">
    <property type="entry name" value="Ankyrin_rpt-contain_sf"/>
</dbReference>
<proteinExistence type="predicted"/>
<dbReference type="PhylomeDB" id="A0A0G4G697"/>
<dbReference type="EMBL" id="CDMZ01000926">
    <property type="protein sequence ID" value="CEM24082.1"/>
    <property type="molecule type" value="Genomic_DNA"/>
</dbReference>